<dbReference type="EMBL" id="MU793685">
    <property type="protein sequence ID" value="KAJ3780625.1"/>
    <property type="molecule type" value="Genomic_DNA"/>
</dbReference>
<evidence type="ECO:0000313" key="2">
    <source>
        <dbReference type="Proteomes" id="UP001163798"/>
    </source>
</evidence>
<proteinExistence type="predicted"/>
<dbReference type="AlphaFoldDB" id="A0AA38L2W2"/>
<keyword evidence="2" id="KW-1185">Reference proteome</keyword>
<protein>
    <submittedName>
        <fullName evidence="1">Uncharacterized protein</fullName>
    </submittedName>
</protein>
<dbReference type="Proteomes" id="UP001163798">
    <property type="component" value="Unassembled WGS sequence"/>
</dbReference>
<organism evidence="1 2">
    <name type="scientific">Lentinula aff. detonsa</name>
    <dbReference type="NCBI Taxonomy" id="2804958"/>
    <lineage>
        <taxon>Eukaryota</taxon>
        <taxon>Fungi</taxon>
        <taxon>Dikarya</taxon>
        <taxon>Basidiomycota</taxon>
        <taxon>Agaricomycotina</taxon>
        <taxon>Agaricomycetes</taxon>
        <taxon>Agaricomycetidae</taxon>
        <taxon>Agaricales</taxon>
        <taxon>Marasmiineae</taxon>
        <taxon>Omphalotaceae</taxon>
        <taxon>Lentinula</taxon>
    </lineage>
</organism>
<evidence type="ECO:0000313" key="1">
    <source>
        <dbReference type="EMBL" id="KAJ3780625.1"/>
    </source>
</evidence>
<reference evidence="1" key="1">
    <citation type="submission" date="2022-08" db="EMBL/GenBank/DDBJ databases">
        <authorList>
            <consortium name="DOE Joint Genome Institute"/>
            <person name="Min B."/>
            <person name="Riley R."/>
            <person name="Sierra-Patev S."/>
            <person name="Naranjo-Ortiz M."/>
            <person name="Looney B."/>
            <person name="Konkel Z."/>
            <person name="Slot J.C."/>
            <person name="Sakamoto Y."/>
            <person name="Steenwyk J.L."/>
            <person name="Rokas A."/>
            <person name="Carro J."/>
            <person name="Camarero S."/>
            <person name="Ferreira P."/>
            <person name="Molpeceres G."/>
            <person name="Ruiz-Duenas F.J."/>
            <person name="Serrano A."/>
            <person name="Henrissat B."/>
            <person name="Drula E."/>
            <person name="Hughes K.W."/>
            <person name="Mata J.L."/>
            <person name="Ishikawa N.K."/>
            <person name="Vargas-Isla R."/>
            <person name="Ushijima S."/>
            <person name="Smith C.A."/>
            <person name="Ahrendt S."/>
            <person name="Andreopoulos W."/>
            <person name="He G."/>
            <person name="Labutti K."/>
            <person name="Lipzen A."/>
            <person name="Ng V."/>
            <person name="Sandor L."/>
            <person name="Barry K."/>
            <person name="Martinez A.T."/>
            <person name="Xiao Y."/>
            <person name="Gibbons J.G."/>
            <person name="Terashima K."/>
            <person name="Hibbett D.S."/>
            <person name="Grigoriev I.V."/>
        </authorList>
    </citation>
    <scope>NUCLEOTIDE SEQUENCE</scope>
    <source>
        <strain evidence="1">TFB10291</strain>
    </source>
</reference>
<accession>A0AA38L2W2</accession>
<sequence>MLITHPEYLIGPDASADKGSLDGHSWERPEAFYASQRYAPDLPYLKSILVDFLMNAKVVWLRFSSEFEPGGAVANATPEQIERAWMLKTNDLNGSAFGMFRQAAKHNPTMSLAQYNSRKMYKLNQTSQFLCSLTPKMRKFLREITCQQDSSGSSRQC</sequence>
<name>A0AA38L2W2_9AGAR</name>
<gene>
    <name evidence="1" type="ORF">GGU10DRAFT_380399</name>
</gene>
<comment type="caution">
    <text evidence="1">The sequence shown here is derived from an EMBL/GenBank/DDBJ whole genome shotgun (WGS) entry which is preliminary data.</text>
</comment>